<organism evidence="7 10">
    <name type="scientific">Poseidonibacter ostreae</name>
    <dbReference type="NCBI Taxonomy" id="2654171"/>
    <lineage>
        <taxon>Bacteria</taxon>
        <taxon>Pseudomonadati</taxon>
        <taxon>Campylobacterota</taxon>
        <taxon>Epsilonproteobacteria</taxon>
        <taxon>Campylobacterales</taxon>
        <taxon>Arcobacteraceae</taxon>
        <taxon>Poseidonibacter</taxon>
    </lineage>
</organism>
<evidence type="ECO:0000256" key="3">
    <source>
        <dbReference type="PROSITE-ProRule" id="PRU00284"/>
    </source>
</evidence>
<evidence type="ECO:0000256" key="2">
    <source>
        <dbReference type="ARBA" id="ARBA00029447"/>
    </source>
</evidence>
<feature type="coiled-coil region" evidence="4">
    <location>
        <begin position="233"/>
        <end position="260"/>
    </location>
</feature>
<gene>
    <name evidence="8" type="ORF">GBG18_10010</name>
    <name evidence="7" type="ORF">GBG19_11610</name>
</gene>
<dbReference type="GO" id="GO:0006935">
    <property type="term" value="P:chemotaxis"/>
    <property type="evidence" value="ECO:0007669"/>
    <property type="project" value="TreeGrafter"/>
</dbReference>
<comment type="caution">
    <text evidence="7">The sequence shown here is derived from an EMBL/GenBank/DDBJ whole genome shotgun (WGS) entry which is preliminary data.</text>
</comment>
<dbReference type="EMBL" id="WFKK01000037">
    <property type="protein sequence ID" value="KAB7886878.1"/>
    <property type="molecule type" value="Genomic_DNA"/>
</dbReference>
<evidence type="ECO:0000313" key="8">
    <source>
        <dbReference type="EMBL" id="KAB7889917.1"/>
    </source>
</evidence>
<dbReference type="PANTHER" id="PTHR43531:SF14">
    <property type="entry name" value="METHYL-ACCEPTING CHEMOTAXIS PROTEIN I-RELATED"/>
    <property type="match status" value="1"/>
</dbReference>
<evidence type="ECO:0000313" key="7">
    <source>
        <dbReference type="EMBL" id="KAB7886878.1"/>
    </source>
</evidence>
<evidence type="ECO:0000256" key="4">
    <source>
        <dbReference type="SAM" id="Coils"/>
    </source>
</evidence>
<keyword evidence="1" id="KW-0488">Methylation</keyword>
<protein>
    <submittedName>
        <fullName evidence="7">Methyl-accepting chemotaxis protein</fullName>
    </submittedName>
</protein>
<keyword evidence="5" id="KW-1133">Transmembrane helix</keyword>
<dbReference type="GO" id="GO:0007165">
    <property type="term" value="P:signal transduction"/>
    <property type="evidence" value="ECO:0007669"/>
    <property type="project" value="UniProtKB-KW"/>
</dbReference>
<dbReference type="GO" id="GO:0005886">
    <property type="term" value="C:plasma membrane"/>
    <property type="evidence" value="ECO:0007669"/>
    <property type="project" value="TreeGrafter"/>
</dbReference>
<feature type="transmembrane region" description="Helical" evidence="5">
    <location>
        <begin position="36"/>
        <end position="55"/>
    </location>
</feature>
<dbReference type="Proteomes" id="UP000472839">
    <property type="component" value="Unassembled WGS sequence"/>
</dbReference>
<dbReference type="PROSITE" id="PS50111">
    <property type="entry name" value="CHEMOTAXIS_TRANSDUC_2"/>
    <property type="match status" value="1"/>
</dbReference>
<name>A0A6L4WTB7_9BACT</name>
<evidence type="ECO:0000313" key="10">
    <source>
        <dbReference type="Proteomes" id="UP000472839"/>
    </source>
</evidence>
<evidence type="ECO:0000256" key="5">
    <source>
        <dbReference type="SAM" id="Phobius"/>
    </source>
</evidence>
<dbReference type="EMBL" id="WFKJ01000030">
    <property type="protein sequence ID" value="KAB7889917.1"/>
    <property type="molecule type" value="Genomic_DNA"/>
</dbReference>
<dbReference type="SUPFAM" id="SSF58104">
    <property type="entry name" value="Methyl-accepting chemotaxis protein (MCP) signaling domain"/>
    <property type="match status" value="1"/>
</dbReference>
<keyword evidence="4" id="KW-0175">Coiled coil</keyword>
<dbReference type="Gene3D" id="1.10.287.950">
    <property type="entry name" value="Methyl-accepting chemotaxis protein"/>
    <property type="match status" value="1"/>
</dbReference>
<dbReference type="GO" id="GO:0004888">
    <property type="term" value="F:transmembrane signaling receptor activity"/>
    <property type="evidence" value="ECO:0007669"/>
    <property type="project" value="TreeGrafter"/>
</dbReference>
<keyword evidence="9" id="KW-1185">Reference proteome</keyword>
<comment type="similarity">
    <text evidence="2">Belongs to the methyl-accepting chemotaxis (MCP) protein family.</text>
</comment>
<proteinExistence type="inferred from homology"/>
<dbReference type="InterPro" id="IPR004089">
    <property type="entry name" value="MCPsignal_dom"/>
</dbReference>
<dbReference type="SMART" id="SM00283">
    <property type="entry name" value="MA"/>
    <property type="match status" value="1"/>
</dbReference>
<dbReference type="PANTHER" id="PTHR43531">
    <property type="entry name" value="PROTEIN ICFG"/>
    <property type="match status" value="1"/>
</dbReference>
<keyword evidence="3" id="KW-0807">Transducer</keyword>
<dbReference type="AlphaFoldDB" id="A0A6L4WTB7"/>
<feature type="domain" description="Methyl-accepting transducer" evidence="6">
    <location>
        <begin position="221"/>
        <end position="443"/>
    </location>
</feature>
<dbReference type="InterPro" id="IPR051310">
    <property type="entry name" value="MCP_chemotaxis"/>
</dbReference>
<reference evidence="9 10" key="1">
    <citation type="submission" date="2019-10" db="EMBL/GenBank/DDBJ databases">
        <title>Poseidonibacter ostreae sp. nov., isolated from the gut of the Ostrea denselamellosa.</title>
        <authorList>
            <person name="Choi A."/>
        </authorList>
    </citation>
    <scope>NUCLEOTIDE SEQUENCE [LARGE SCALE GENOMIC DNA]</scope>
    <source>
        <strain evidence="7 10">SJOD-M-33</strain>
        <strain evidence="8 9">SJOD-M-5</strain>
    </source>
</reference>
<evidence type="ECO:0000259" key="6">
    <source>
        <dbReference type="PROSITE" id="PS50111"/>
    </source>
</evidence>
<dbReference type="Pfam" id="PF00015">
    <property type="entry name" value="MCPsignal"/>
    <property type="match status" value="1"/>
</dbReference>
<keyword evidence="5" id="KW-0472">Membrane</keyword>
<accession>A0A6L4WTB7</accession>
<sequence>MLRNISTKKRLLINLISSQIGFALISIVAILSDYKIIAIITVNIFFAIITTYLAIHSMNRIVGGIDKLKKYIDNLMDFAFYKTNRIKKAEFINDDDIGLILKELNLYVDKFDTMRKNDMHVLGEVVIALNKVSQGIYTSKIHTNSNNFMIHTLKIIVNKMLETTNENMQELVDIMDKYTNQDYRDQMKINPILKGKMLITMEQINKLGKELNDSAKLNLKNGTKLESNSISMHKSVENLSVRANEQAASLEETAASLEEITSITQNNNENAIKMADLSKTVKESVTLGEKLASDTASAMDEINQKVTSINEAISVIDQIAFQTNILSLNAAVEAATAGEAGKGFAVVAGEVRNLATRSTQAAKEIKILVENATLKTDQGKMISDEMSRGYNNLNTLISQTINIIQDVSVASNEQLTGIKQINQAITILDKVTQENASEASKVADFADETLLMAQILVDDAKNKKVN</sequence>
<evidence type="ECO:0000256" key="1">
    <source>
        <dbReference type="ARBA" id="ARBA00022481"/>
    </source>
</evidence>
<evidence type="ECO:0000313" key="9">
    <source>
        <dbReference type="Proteomes" id="UP000461010"/>
    </source>
</evidence>
<dbReference type="Proteomes" id="UP000461010">
    <property type="component" value="Unassembled WGS sequence"/>
</dbReference>
<keyword evidence="5" id="KW-0812">Transmembrane</keyword>
<feature type="transmembrane region" description="Helical" evidence="5">
    <location>
        <begin position="12"/>
        <end position="30"/>
    </location>
</feature>